<keyword evidence="8 18" id="KW-0808">Transferase</keyword>
<evidence type="ECO:0000313" key="21">
    <source>
        <dbReference type="Proteomes" id="UP000231409"/>
    </source>
</evidence>
<evidence type="ECO:0000256" key="14">
    <source>
        <dbReference type="ARBA" id="ARBA00041620"/>
    </source>
</evidence>
<dbReference type="FunFam" id="3.40.47.10:FF:000006">
    <property type="entry name" value="3-oxoacyl-[acyl-carrier-protein] synthase I"/>
    <property type="match status" value="1"/>
</dbReference>
<feature type="domain" description="Ketosynthase family 3 (KS3)" evidence="19">
    <location>
        <begin position="1"/>
        <end position="401"/>
    </location>
</feature>
<dbReference type="PROSITE" id="PS00606">
    <property type="entry name" value="KS3_1"/>
    <property type="match status" value="1"/>
</dbReference>
<keyword evidence="11" id="KW-0275">Fatty acid biosynthesis</keyword>
<dbReference type="GO" id="GO:0005829">
    <property type="term" value="C:cytosol"/>
    <property type="evidence" value="ECO:0007669"/>
    <property type="project" value="TreeGrafter"/>
</dbReference>
<keyword evidence="12" id="KW-0012">Acyltransferase</keyword>
<dbReference type="PANTHER" id="PTHR11712:SF306">
    <property type="entry name" value="3-OXOACYL-[ACYL-CARRIER-PROTEIN] SYNTHASE 1"/>
    <property type="match status" value="1"/>
</dbReference>
<gene>
    <name evidence="20" type="ORF">CLH61_11520</name>
</gene>
<dbReference type="SUPFAM" id="SSF53901">
    <property type="entry name" value="Thiolase-like"/>
    <property type="match status" value="2"/>
</dbReference>
<evidence type="ECO:0000256" key="2">
    <source>
        <dbReference type="ARBA" id="ARBA00005194"/>
    </source>
</evidence>
<dbReference type="GO" id="GO:0006633">
    <property type="term" value="P:fatty acid biosynthetic process"/>
    <property type="evidence" value="ECO:0007669"/>
    <property type="project" value="UniProtKB-UniPathway"/>
</dbReference>
<dbReference type="Pfam" id="PF02801">
    <property type="entry name" value="Ketoacyl-synt_C"/>
    <property type="match status" value="1"/>
</dbReference>
<dbReference type="EMBL" id="NTFH01000008">
    <property type="protein sequence ID" value="PHQ14963.1"/>
    <property type="molecule type" value="Genomic_DNA"/>
</dbReference>
<keyword evidence="10" id="KW-0443">Lipid metabolism</keyword>
<organism evidence="20 21">
    <name type="scientific">Marinobacter profundi</name>
    <dbReference type="NCBI Taxonomy" id="2666256"/>
    <lineage>
        <taxon>Bacteria</taxon>
        <taxon>Pseudomonadati</taxon>
        <taxon>Pseudomonadota</taxon>
        <taxon>Gammaproteobacteria</taxon>
        <taxon>Pseudomonadales</taxon>
        <taxon>Marinobacteraceae</taxon>
        <taxon>Marinobacter</taxon>
    </lineage>
</organism>
<dbReference type="InterPro" id="IPR014031">
    <property type="entry name" value="Ketoacyl_synth_C"/>
</dbReference>
<dbReference type="InterPro" id="IPR018201">
    <property type="entry name" value="Ketoacyl_synth_AS"/>
</dbReference>
<evidence type="ECO:0000256" key="17">
    <source>
        <dbReference type="ARBA" id="ARBA00048506"/>
    </source>
</evidence>
<dbReference type="CDD" id="cd00834">
    <property type="entry name" value="KAS_I_II"/>
    <property type="match status" value="1"/>
</dbReference>
<comment type="catalytic activity">
    <reaction evidence="16">
        <text>(3Z)-decenoyl-[ACP] + malonyl-[ACP] + H(+) = 3-oxo-(5Z)-dodecenoyl-[ACP] + holo-[ACP] + CO2</text>
        <dbReference type="Rhea" id="RHEA:54940"/>
        <dbReference type="Rhea" id="RHEA-COMP:9623"/>
        <dbReference type="Rhea" id="RHEA-COMP:9685"/>
        <dbReference type="Rhea" id="RHEA-COMP:9927"/>
        <dbReference type="Rhea" id="RHEA-COMP:14042"/>
        <dbReference type="ChEBI" id="CHEBI:15378"/>
        <dbReference type="ChEBI" id="CHEBI:16526"/>
        <dbReference type="ChEBI" id="CHEBI:64479"/>
        <dbReference type="ChEBI" id="CHEBI:78449"/>
        <dbReference type="ChEBI" id="CHEBI:78798"/>
        <dbReference type="ChEBI" id="CHEBI:138410"/>
    </reaction>
    <physiologicalReaction direction="left-to-right" evidence="16">
        <dbReference type="Rhea" id="RHEA:54941"/>
    </physiologicalReaction>
</comment>
<name>A0A2G1UKE8_9GAMM</name>
<keyword evidence="21" id="KW-1185">Reference proteome</keyword>
<evidence type="ECO:0000256" key="4">
    <source>
        <dbReference type="ARBA" id="ARBA00011738"/>
    </source>
</evidence>
<dbReference type="SMART" id="SM00825">
    <property type="entry name" value="PKS_KS"/>
    <property type="match status" value="1"/>
</dbReference>
<evidence type="ECO:0000256" key="5">
    <source>
        <dbReference type="ARBA" id="ARBA00013191"/>
    </source>
</evidence>
<dbReference type="InterPro" id="IPR014030">
    <property type="entry name" value="Ketoacyl_synth_N"/>
</dbReference>
<evidence type="ECO:0000256" key="8">
    <source>
        <dbReference type="ARBA" id="ARBA00022679"/>
    </source>
</evidence>
<evidence type="ECO:0000256" key="11">
    <source>
        <dbReference type="ARBA" id="ARBA00023160"/>
    </source>
</evidence>
<protein>
    <recommendedName>
        <fullName evidence="13">3-oxoacyl-[acyl-carrier-protein] synthase 1</fullName>
        <ecNumber evidence="5">2.3.1.41</ecNumber>
    </recommendedName>
    <alternativeName>
        <fullName evidence="14">3-oxoacyl-[acyl-carrier-protein] synthase I</fullName>
    </alternativeName>
    <alternativeName>
        <fullName evidence="15">Beta-ketoacyl-ACP synthase I</fullName>
    </alternativeName>
</protein>
<evidence type="ECO:0000256" key="7">
    <source>
        <dbReference type="ARBA" id="ARBA00022516"/>
    </source>
</evidence>
<keyword evidence="7" id="KW-0444">Lipid biosynthesis</keyword>
<keyword evidence="6" id="KW-0963">Cytoplasm</keyword>
<proteinExistence type="inferred from homology"/>
<comment type="catalytic activity">
    <reaction evidence="17">
        <text>a fatty acyl-[ACP] + malonyl-[ACP] + H(+) = a 3-oxoacyl-[ACP] + holo-[ACP] + CO2</text>
        <dbReference type="Rhea" id="RHEA:22836"/>
        <dbReference type="Rhea" id="RHEA-COMP:9623"/>
        <dbReference type="Rhea" id="RHEA-COMP:9685"/>
        <dbReference type="Rhea" id="RHEA-COMP:9916"/>
        <dbReference type="Rhea" id="RHEA-COMP:14125"/>
        <dbReference type="ChEBI" id="CHEBI:15378"/>
        <dbReference type="ChEBI" id="CHEBI:16526"/>
        <dbReference type="ChEBI" id="CHEBI:64479"/>
        <dbReference type="ChEBI" id="CHEBI:78449"/>
        <dbReference type="ChEBI" id="CHEBI:78776"/>
        <dbReference type="ChEBI" id="CHEBI:138651"/>
        <dbReference type="EC" id="2.3.1.41"/>
    </reaction>
    <physiologicalReaction direction="left-to-right" evidence="17">
        <dbReference type="Rhea" id="RHEA:22837"/>
    </physiologicalReaction>
</comment>
<dbReference type="UniPathway" id="UPA00094"/>
<evidence type="ECO:0000256" key="9">
    <source>
        <dbReference type="ARBA" id="ARBA00022832"/>
    </source>
</evidence>
<evidence type="ECO:0000256" key="13">
    <source>
        <dbReference type="ARBA" id="ARBA00039450"/>
    </source>
</evidence>
<dbReference type="InterPro" id="IPR020841">
    <property type="entry name" value="PKS_Beta-ketoAc_synthase_dom"/>
</dbReference>
<keyword evidence="9" id="KW-0276">Fatty acid metabolism</keyword>
<dbReference type="Gene3D" id="3.40.47.10">
    <property type="match status" value="2"/>
</dbReference>
<evidence type="ECO:0000256" key="15">
    <source>
        <dbReference type="ARBA" id="ARBA00042143"/>
    </source>
</evidence>
<dbReference type="NCBIfam" id="NF005935">
    <property type="entry name" value="PRK07967.1"/>
    <property type="match status" value="1"/>
</dbReference>
<dbReference type="InterPro" id="IPR000794">
    <property type="entry name" value="Beta-ketoacyl_synthase"/>
</dbReference>
<evidence type="ECO:0000256" key="12">
    <source>
        <dbReference type="ARBA" id="ARBA00023315"/>
    </source>
</evidence>
<evidence type="ECO:0000256" key="3">
    <source>
        <dbReference type="ARBA" id="ARBA00008467"/>
    </source>
</evidence>
<dbReference type="Pfam" id="PF00109">
    <property type="entry name" value="ketoacyl-synt"/>
    <property type="match status" value="1"/>
</dbReference>
<evidence type="ECO:0000256" key="6">
    <source>
        <dbReference type="ARBA" id="ARBA00022490"/>
    </source>
</evidence>
<dbReference type="GO" id="GO:0004315">
    <property type="term" value="F:3-oxoacyl-[acyl-carrier-protein] synthase activity"/>
    <property type="evidence" value="ECO:0007669"/>
    <property type="project" value="UniProtKB-EC"/>
</dbReference>
<dbReference type="RefSeq" id="WP_099614880.1">
    <property type="nucleotide sequence ID" value="NZ_KZ319371.1"/>
</dbReference>
<dbReference type="PANTHER" id="PTHR11712">
    <property type="entry name" value="POLYKETIDE SYNTHASE-RELATED"/>
    <property type="match status" value="1"/>
</dbReference>
<comment type="subunit">
    <text evidence="4">Homodimer.</text>
</comment>
<sequence length="402" mass="42133">MRRVVVTGMGIVSCLGNSTDEVLNSLKTGKSGIRFNETYRDMGFRSQVSGSVDVDTSVIDRKLRRFMGQSAMYSYLAMEQAIAQAGLSEDQISNDRTGLIAGSGGASCSSQVEAVDLMREKGVKRIGPYMVPRIMTSTVSACLATAFKIRGVNYSMSSACATSAHCIGHAMEQIQAGKQDIVFAGGGEEEDWSLTMLFDAMGALSTKYNDEPHTASRPFDSDRDGFVIAGGGGMVVLEELEHARKRGATIIAELTGYGATSDGHDMVAPSGEGALRCMQQAMATVNAPIDYINAHGTSTPVGDVAEMKAVRNVFGDKVPAISSTKSLSGHSLGAAGVHEAIYSLLMLQNGFIAGTANLSNPDADLAGMPIVGPAAQDASLSTVMSNSFGFGGTNASLVFQKI</sequence>
<evidence type="ECO:0000256" key="16">
    <source>
        <dbReference type="ARBA" id="ARBA00048121"/>
    </source>
</evidence>
<dbReference type="PROSITE" id="PS52004">
    <property type="entry name" value="KS3_2"/>
    <property type="match status" value="1"/>
</dbReference>
<dbReference type="AlphaFoldDB" id="A0A2G1UKE8"/>
<evidence type="ECO:0000313" key="20">
    <source>
        <dbReference type="EMBL" id="PHQ14963.1"/>
    </source>
</evidence>
<dbReference type="NCBIfam" id="NF005589">
    <property type="entry name" value="PRK07314.1"/>
    <property type="match status" value="1"/>
</dbReference>
<reference evidence="20 21" key="1">
    <citation type="submission" date="2017-09" db="EMBL/GenBank/DDBJ databases">
        <title>The draft genome sequences of Marinobacter sp. PWS21.</title>
        <authorList>
            <person name="Cao J."/>
        </authorList>
    </citation>
    <scope>NUCLEOTIDE SEQUENCE [LARGE SCALE GENOMIC DNA]</scope>
    <source>
        <strain evidence="20 21">PWS21</strain>
    </source>
</reference>
<evidence type="ECO:0000256" key="18">
    <source>
        <dbReference type="RuleBase" id="RU003694"/>
    </source>
</evidence>
<comment type="similarity">
    <text evidence="3 18">Belongs to the thiolase-like superfamily. Beta-ketoacyl-ACP synthases family.</text>
</comment>
<comment type="caution">
    <text evidence="20">The sequence shown here is derived from an EMBL/GenBank/DDBJ whole genome shotgun (WGS) entry which is preliminary data.</text>
</comment>
<dbReference type="EC" id="2.3.1.41" evidence="5"/>
<dbReference type="InterPro" id="IPR016039">
    <property type="entry name" value="Thiolase-like"/>
</dbReference>
<accession>A0A2G1UKE8</accession>
<evidence type="ECO:0000259" key="19">
    <source>
        <dbReference type="PROSITE" id="PS52004"/>
    </source>
</evidence>
<evidence type="ECO:0000256" key="10">
    <source>
        <dbReference type="ARBA" id="ARBA00023098"/>
    </source>
</evidence>
<comment type="subcellular location">
    <subcellularLocation>
        <location evidence="1">Cytoplasm</location>
    </subcellularLocation>
</comment>
<dbReference type="Proteomes" id="UP000231409">
    <property type="component" value="Unassembled WGS sequence"/>
</dbReference>
<evidence type="ECO:0000256" key="1">
    <source>
        <dbReference type="ARBA" id="ARBA00004496"/>
    </source>
</evidence>
<comment type="pathway">
    <text evidence="2">Lipid metabolism; fatty acid biosynthesis.</text>
</comment>